<dbReference type="GO" id="GO:0009968">
    <property type="term" value="P:negative regulation of signal transduction"/>
    <property type="evidence" value="ECO:0007669"/>
    <property type="project" value="UniProtKB-KW"/>
</dbReference>
<feature type="region of interest" description="Disordered" evidence="2">
    <location>
        <begin position="199"/>
        <end position="241"/>
    </location>
</feature>
<feature type="compositionally biased region" description="Low complexity" evidence="2">
    <location>
        <begin position="264"/>
        <end position="287"/>
    </location>
</feature>
<dbReference type="Proteomes" id="UP000672032">
    <property type="component" value="Chromosome 4"/>
</dbReference>
<dbReference type="Pfam" id="PF25889">
    <property type="entry name" value="WHD_Fungal_DR"/>
    <property type="match status" value="1"/>
</dbReference>
<feature type="domain" description="DEP" evidence="4">
    <location>
        <begin position="599"/>
        <end position="674"/>
    </location>
</feature>
<feature type="compositionally biased region" description="Low complexity" evidence="2">
    <location>
        <begin position="106"/>
        <end position="131"/>
    </location>
</feature>
<evidence type="ECO:0008006" key="7">
    <source>
        <dbReference type="Google" id="ProtNLM"/>
    </source>
</evidence>
<dbReference type="InterPro" id="IPR044926">
    <property type="entry name" value="RGS_subdomain_2"/>
</dbReference>
<feature type="region of interest" description="Disordered" evidence="2">
    <location>
        <begin position="1"/>
        <end position="170"/>
    </location>
</feature>
<feature type="compositionally biased region" description="Low complexity" evidence="2">
    <location>
        <begin position="362"/>
        <end position="373"/>
    </location>
</feature>
<dbReference type="InterPro" id="IPR036305">
    <property type="entry name" value="RGS_sf"/>
</dbReference>
<dbReference type="CDD" id="cd04450">
    <property type="entry name" value="DEP_RGS7-like"/>
    <property type="match status" value="1"/>
</dbReference>
<dbReference type="AlphaFoldDB" id="A0A8A3PFL8"/>
<dbReference type="InterPro" id="IPR000591">
    <property type="entry name" value="DEP_dom"/>
</dbReference>
<feature type="compositionally biased region" description="Low complexity" evidence="2">
    <location>
        <begin position="205"/>
        <end position="240"/>
    </location>
</feature>
<dbReference type="Pfam" id="PF00615">
    <property type="entry name" value="RGS"/>
    <property type="match status" value="1"/>
</dbReference>
<gene>
    <name evidence="5" type="ORF">DSL72_005398</name>
</gene>
<feature type="region of interest" description="Disordered" evidence="2">
    <location>
        <begin position="264"/>
        <end position="288"/>
    </location>
</feature>
<accession>A0A8A3PFL8</accession>
<dbReference type="Pfam" id="PF00610">
    <property type="entry name" value="DEP"/>
    <property type="match status" value="1"/>
</dbReference>
<feature type="domain" description="RGS" evidence="3">
    <location>
        <begin position="710"/>
        <end position="854"/>
    </location>
</feature>
<dbReference type="SUPFAM" id="SSF48097">
    <property type="entry name" value="Regulator of G-protein signaling, RGS"/>
    <property type="match status" value="1"/>
</dbReference>
<evidence type="ECO:0000256" key="2">
    <source>
        <dbReference type="SAM" id="MobiDB-lite"/>
    </source>
</evidence>
<proteinExistence type="predicted"/>
<feature type="compositionally biased region" description="Basic residues" evidence="2">
    <location>
        <begin position="15"/>
        <end position="25"/>
    </location>
</feature>
<sequence length="854" mass="93890">MAHSPSASPHTTITTKKKRKEKKKKENNATVTISHDQTRNPDSDSKSNLYFFPRPISHHSKSESASASKSKTSSHSQSKSKSKSNPNAKSNSNSISSLTTPASLAYNSNHPPTYNSSSNSNNTSALTSYSLFSPVSPPPTPPPPPPPPPPLSDQFLREDETETSHELTQVSTRISPVKLTIRPLNFDSNSSPLIVRESGSQELIPPCTSNNTSSSSSSSLSSPPPNRQNRQSTSSSRQTRGGLFNLAALARDKTSSALASLTEASSSLPSLPSRPSSTNPLNLNLNTHQPGLVKSINNRSKSAEFIASNREHTGLSSSHSDNVPLPHSLGHRQSLLGTIPPSQAYSNTAADTPPLIHSNRRSTSSSKMHQTSSRLLRMTSDDRPFTRDFQDLFATLVVSLPLATHRIRLSRVEHSFLSEEAINNLGSLKFSQSNRMPDPKDPSRIVTTTTTTTFSMAREMARSVCQRFLDARFIESADGKQAKDFTMKGSIWQLTPKGIHVLEIFCSKNGIQQKHVAELVASPRNTMQLVILERDSATDKLSSDRSTIEVIFRRFVGQNGPNIKTSTTTADSDSLSEYKDGIAGVRMAGERKVGSPPRTVYQTFTGKAACDWLMDCCTTVDRRETTEVASLFLEQELIWCVQPDRQYHQQLSPSDDKKDCRFQPTKYAYYQLSQKGKDVINMTSRDRNSESEGASAAVRAGVSRDSNTQKLDKILNDAALRLLFRENLRDTHCEENLSFYLDVEEFLKSCKAAIRNVEPIKGKSGGSLDSVKETMASAYGIYNAFLAPGSPCELNIDHMLRNQLATRMTKAVGQDAAMVESLKEVTKLFEEAQLSVFKLMASVSILILQSSITY</sequence>
<dbReference type="SUPFAM" id="SSF46785">
    <property type="entry name" value="Winged helix' DNA-binding domain"/>
    <property type="match status" value="2"/>
</dbReference>
<dbReference type="PROSITE" id="PS50186">
    <property type="entry name" value="DEP"/>
    <property type="match status" value="1"/>
</dbReference>
<feature type="compositionally biased region" description="Polar residues" evidence="2">
    <location>
        <begin position="1"/>
        <end position="10"/>
    </location>
</feature>
<evidence type="ECO:0000313" key="5">
    <source>
        <dbReference type="EMBL" id="QSZ33826.1"/>
    </source>
</evidence>
<dbReference type="Gene3D" id="1.10.167.10">
    <property type="entry name" value="Regulator of G-protein Signalling 4, domain 2"/>
    <property type="match status" value="1"/>
</dbReference>
<dbReference type="CDD" id="cd08708">
    <property type="entry name" value="RGS_FLBA"/>
    <property type="match status" value="1"/>
</dbReference>
<dbReference type="OrthoDB" id="196547at2759"/>
<feature type="compositionally biased region" description="Basic and acidic residues" evidence="2">
    <location>
        <begin position="155"/>
        <end position="165"/>
    </location>
</feature>
<keyword evidence="6" id="KW-1185">Reference proteome</keyword>
<dbReference type="GO" id="GO:0035556">
    <property type="term" value="P:intracellular signal transduction"/>
    <property type="evidence" value="ECO:0007669"/>
    <property type="project" value="InterPro"/>
</dbReference>
<dbReference type="Gene3D" id="1.10.10.10">
    <property type="entry name" value="Winged helix-like DNA-binding domain superfamily/Winged helix DNA-binding domain"/>
    <property type="match status" value="2"/>
</dbReference>
<feature type="compositionally biased region" description="Basic and acidic residues" evidence="2">
    <location>
        <begin position="36"/>
        <end position="45"/>
    </location>
</feature>
<name>A0A8A3PFL8_9HELO</name>
<evidence type="ECO:0000259" key="4">
    <source>
        <dbReference type="PROSITE" id="PS50186"/>
    </source>
</evidence>
<dbReference type="InterPro" id="IPR036388">
    <property type="entry name" value="WH-like_DNA-bd_sf"/>
</dbReference>
<evidence type="ECO:0000256" key="1">
    <source>
        <dbReference type="ARBA" id="ARBA00022700"/>
    </source>
</evidence>
<organism evidence="5 6">
    <name type="scientific">Monilinia vaccinii-corymbosi</name>
    <dbReference type="NCBI Taxonomy" id="61207"/>
    <lineage>
        <taxon>Eukaryota</taxon>
        <taxon>Fungi</taxon>
        <taxon>Dikarya</taxon>
        <taxon>Ascomycota</taxon>
        <taxon>Pezizomycotina</taxon>
        <taxon>Leotiomycetes</taxon>
        <taxon>Helotiales</taxon>
        <taxon>Sclerotiniaceae</taxon>
        <taxon>Monilinia</taxon>
    </lineage>
</organism>
<feature type="region of interest" description="Disordered" evidence="2">
    <location>
        <begin position="345"/>
        <end position="374"/>
    </location>
</feature>
<dbReference type="PANTHER" id="PTHR10845:SF192">
    <property type="entry name" value="DOUBLE HIT, ISOFORM B"/>
    <property type="match status" value="1"/>
</dbReference>
<evidence type="ECO:0000259" key="3">
    <source>
        <dbReference type="PROSITE" id="PS50132"/>
    </source>
</evidence>
<dbReference type="PROSITE" id="PS50132">
    <property type="entry name" value="RGS"/>
    <property type="match status" value="1"/>
</dbReference>
<dbReference type="InterPro" id="IPR058855">
    <property type="entry name" value="RGS1/SST2-like_Fungal-DR"/>
</dbReference>
<evidence type="ECO:0000313" key="6">
    <source>
        <dbReference type="Proteomes" id="UP000672032"/>
    </source>
</evidence>
<dbReference type="InterPro" id="IPR036390">
    <property type="entry name" value="WH_DNA-bd_sf"/>
</dbReference>
<reference evidence="5" key="1">
    <citation type="submission" date="2020-10" db="EMBL/GenBank/DDBJ databases">
        <title>Genome Sequence of Monilinia vaccinii-corymbosi Sheds Light on Mummy Berry Disease Infection of Blueberry and Mating Type.</title>
        <authorList>
            <person name="Yow A.G."/>
            <person name="Zhang Y."/>
            <person name="Bansal K."/>
            <person name="Eacker S.M."/>
            <person name="Sullivan S."/>
            <person name="Liachko I."/>
            <person name="Cubeta M.A."/>
            <person name="Rollins J.A."/>
            <person name="Ashrafi H."/>
        </authorList>
    </citation>
    <scope>NUCLEOTIDE SEQUENCE</scope>
    <source>
        <strain evidence="5">RL-1</strain>
    </source>
</reference>
<feature type="compositionally biased region" description="Low complexity" evidence="2">
    <location>
        <begin position="63"/>
        <end position="97"/>
    </location>
</feature>
<dbReference type="EMBL" id="CP063408">
    <property type="protein sequence ID" value="QSZ33826.1"/>
    <property type="molecule type" value="Genomic_DNA"/>
</dbReference>
<dbReference type="SMART" id="SM00315">
    <property type="entry name" value="RGS"/>
    <property type="match status" value="1"/>
</dbReference>
<keyword evidence="1" id="KW-0734">Signal transduction inhibitor</keyword>
<dbReference type="PANTHER" id="PTHR10845">
    <property type="entry name" value="REGULATOR OF G PROTEIN SIGNALING"/>
    <property type="match status" value="1"/>
</dbReference>
<protein>
    <recommendedName>
        <fullName evidence="7">RGS domain-containing protein</fullName>
    </recommendedName>
</protein>
<dbReference type="InterPro" id="IPR016137">
    <property type="entry name" value="RGS"/>
</dbReference>
<dbReference type="SMART" id="SM00049">
    <property type="entry name" value="DEP"/>
    <property type="match status" value="2"/>
</dbReference>
<feature type="compositionally biased region" description="Pro residues" evidence="2">
    <location>
        <begin position="135"/>
        <end position="151"/>
    </location>
</feature>